<dbReference type="Pfam" id="PF20515">
    <property type="entry name" value="2OG-FeII_Oxy_6"/>
    <property type="match status" value="1"/>
</dbReference>
<reference evidence="4" key="4">
    <citation type="submission" date="2025-05" db="UniProtKB">
        <authorList>
            <consortium name="EnsemblFungi"/>
        </authorList>
    </citation>
    <scope>IDENTIFICATION</scope>
    <source>
        <strain evidence="4">isolate 1-1 / race 1 (BBBD)</strain>
    </source>
</reference>
<feature type="compositionally biased region" description="Pro residues" evidence="1">
    <location>
        <begin position="77"/>
        <end position="95"/>
    </location>
</feature>
<feature type="region of interest" description="Disordered" evidence="1">
    <location>
        <begin position="30"/>
        <end position="103"/>
    </location>
</feature>
<dbReference type="EMBL" id="ADAS02000429">
    <property type="protein sequence ID" value="OAV87396.1"/>
    <property type="molecule type" value="Genomic_DNA"/>
</dbReference>
<dbReference type="InterPro" id="IPR046798">
    <property type="entry name" value="2OG-FeII_Oxy_6"/>
</dbReference>
<sequence length="233" mass="25489">MKRVEQIFAENYAQLAPSYFRRMAQQMAENEIPGFGARDKPQGRPTPTEAATLNATSPATANASKSPHGPAVLDPAPLDPAPLDPAPLEPAPLDPAPLDSAPDSTLAEFASNFTFTIKNFHNRAHVDNDQSIMTIGMWVTVDLDSKKPCYNPGIAPIQHGQLVFPGISTVVHFEDHPGAIWIMWPGKELFHQTVQSSEPIPDSYGHFTRLGCSAQISRNTNLYCAAQKQKQYV</sequence>
<reference evidence="3" key="2">
    <citation type="submission" date="2016-05" db="EMBL/GenBank/DDBJ databases">
        <title>Comparative analysis highlights variable genome content of wheat rusts and divergence of the mating loci.</title>
        <authorList>
            <person name="Cuomo C.A."/>
            <person name="Bakkeren G."/>
            <person name="Szabo L."/>
            <person name="Khalil H."/>
            <person name="Joly D."/>
            <person name="Goldberg J."/>
            <person name="Young S."/>
            <person name="Zeng Q."/>
            <person name="Fellers J."/>
        </authorList>
    </citation>
    <scope>NUCLEOTIDE SEQUENCE [LARGE SCALE GENOMIC DNA]</scope>
    <source>
        <strain evidence="3">1-1 BBBD Race 1</strain>
    </source>
</reference>
<evidence type="ECO:0000256" key="1">
    <source>
        <dbReference type="SAM" id="MobiDB-lite"/>
    </source>
</evidence>
<evidence type="ECO:0000259" key="2">
    <source>
        <dbReference type="Pfam" id="PF20515"/>
    </source>
</evidence>
<reference evidence="4 5" key="3">
    <citation type="journal article" date="2017" name="G3 (Bethesda)">
        <title>Comparative analysis highlights variable genome content of wheat rusts and divergence of the mating loci.</title>
        <authorList>
            <person name="Cuomo C.A."/>
            <person name="Bakkeren G."/>
            <person name="Khalil H.B."/>
            <person name="Panwar V."/>
            <person name="Joly D."/>
            <person name="Linning R."/>
            <person name="Sakthikumar S."/>
            <person name="Song X."/>
            <person name="Adiconis X."/>
            <person name="Fan L."/>
            <person name="Goldberg J.M."/>
            <person name="Levin J.Z."/>
            <person name="Young S."/>
            <person name="Zeng Q."/>
            <person name="Anikster Y."/>
            <person name="Bruce M."/>
            <person name="Wang M."/>
            <person name="Yin C."/>
            <person name="McCallum B."/>
            <person name="Szabo L.J."/>
            <person name="Hulbert S."/>
            <person name="Chen X."/>
            <person name="Fellers J.P."/>
        </authorList>
    </citation>
    <scope>NUCLEOTIDE SEQUENCE</scope>
    <source>
        <strain evidence="5">Isolate 1-1 / race 1 (BBBD)</strain>
        <strain evidence="4">isolate 1-1 / race 1 (BBBD)</strain>
    </source>
</reference>
<organism evidence="3">
    <name type="scientific">Puccinia triticina (isolate 1-1 / race 1 (BBBD))</name>
    <name type="common">Brown leaf rust fungus</name>
    <dbReference type="NCBI Taxonomy" id="630390"/>
    <lineage>
        <taxon>Eukaryota</taxon>
        <taxon>Fungi</taxon>
        <taxon>Dikarya</taxon>
        <taxon>Basidiomycota</taxon>
        <taxon>Pucciniomycotina</taxon>
        <taxon>Pucciniomycetes</taxon>
        <taxon>Pucciniales</taxon>
        <taxon>Pucciniaceae</taxon>
        <taxon>Puccinia</taxon>
    </lineage>
</organism>
<reference evidence="3" key="1">
    <citation type="submission" date="2009-11" db="EMBL/GenBank/DDBJ databases">
        <authorList>
            <consortium name="The Broad Institute Genome Sequencing Platform"/>
            <person name="Ward D."/>
            <person name="Feldgarden M."/>
            <person name="Earl A."/>
            <person name="Young S.K."/>
            <person name="Zeng Q."/>
            <person name="Koehrsen M."/>
            <person name="Alvarado L."/>
            <person name="Berlin A."/>
            <person name="Bochicchio J."/>
            <person name="Borenstein D."/>
            <person name="Chapman S.B."/>
            <person name="Chen Z."/>
            <person name="Engels R."/>
            <person name="Freedman E."/>
            <person name="Gellesch M."/>
            <person name="Goldberg J."/>
            <person name="Griggs A."/>
            <person name="Gujja S."/>
            <person name="Heilman E."/>
            <person name="Heiman D."/>
            <person name="Hepburn T."/>
            <person name="Howarth C."/>
            <person name="Jen D."/>
            <person name="Larson L."/>
            <person name="Lewis B."/>
            <person name="Mehta T."/>
            <person name="Park D."/>
            <person name="Pearson M."/>
            <person name="Roberts A."/>
            <person name="Saif S."/>
            <person name="Shea T."/>
            <person name="Shenoy N."/>
            <person name="Sisk P."/>
            <person name="Stolte C."/>
            <person name="Sykes S."/>
            <person name="Thomson T."/>
            <person name="Walk T."/>
            <person name="White J."/>
            <person name="Yandava C."/>
            <person name="Izard J."/>
            <person name="Baranova O.V."/>
            <person name="Blanton J.M."/>
            <person name="Tanner A.C."/>
            <person name="Dewhirst F.E."/>
            <person name="Haas B."/>
            <person name="Nusbaum C."/>
            <person name="Birren B."/>
        </authorList>
    </citation>
    <scope>NUCLEOTIDE SEQUENCE [LARGE SCALE GENOMIC DNA]</scope>
    <source>
        <strain evidence="3">1-1 BBBD Race 1</strain>
    </source>
</reference>
<evidence type="ECO:0000313" key="4">
    <source>
        <dbReference type="EnsemblFungi" id="PTTG_09908-t43_1-p1"/>
    </source>
</evidence>
<keyword evidence="5" id="KW-1185">Reference proteome</keyword>
<gene>
    <name evidence="3" type="ORF">PTTG_09908</name>
</gene>
<evidence type="ECO:0000313" key="5">
    <source>
        <dbReference type="Proteomes" id="UP000005240"/>
    </source>
</evidence>
<dbReference type="EnsemblFungi" id="PTTG_09908-t43_1">
    <property type="protein sequence ID" value="PTTG_09908-t43_1-p1"/>
    <property type="gene ID" value="PTTG_09908"/>
</dbReference>
<protein>
    <recommendedName>
        <fullName evidence="2">Tet-like 2OG-Fe(II) oxygenase domain-containing protein</fullName>
    </recommendedName>
</protein>
<accession>A0A0C4F9M7</accession>
<evidence type="ECO:0000313" key="3">
    <source>
        <dbReference type="EMBL" id="OAV87396.1"/>
    </source>
</evidence>
<dbReference type="VEuPathDB" id="FungiDB:PTTG_09908"/>
<dbReference type="OrthoDB" id="2503998at2759"/>
<name>A0A0C4F9M7_PUCT1</name>
<feature type="compositionally biased region" description="Polar residues" evidence="1">
    <location>
        <begin position="49"/>
        <end position="65"/>
    </location>
</feature>
<proteinExistence type="predicted"/>
<dbReference type="Proteomes" id="UP000005240">
    <property type="component" value="Unassembled WGS sequence"/>
</dbReference>
<dbReference type="AlphaFoldDB" id="A0A0C4F9M7"/>
<feature type="domain" description="Tet-like 2OG-Fe(II) oxygenase" evidence="2">
    <location>
        <begin position="104"/>
        <end position="196"/>
    </location>
</feature>